<feature type="transmembrane region" description="Helical" evidence="1">
    <location>
        <begin position="40"/>
        <end position="61"/>
    </location>
</feature>
<dbReference type="AlphaFoldDB" id="A0A1F7UU46"/>
<dbReference type="InterPro" id="IPR045584">
    <property type="entry name" value="Pilin-like"/>
</dbReference>
<evidence type="ECO:0000313" key="2">
    <source>
        <dbReference type="EMBL" id="OGL81228.1"/>
    </source>
</evidence>
<evidence type="ECO:0008006" key="4">
    <source>
        <dbReference type="Google" id="ProtNLM"/>
    </source>
</evidence>
<proteinExistence type="predicted"/>
<dbReference type="PROSITE" id="PS00409">
    <property type="entry name" value="PROKAR_NTER_METHYL"/>
    <property type="match status" value="1"/>
</dbReference>
<dbReference type="Gene3D" id="3.30.700.10">
    <property type="entry name" value="Glycoprotein, Type 4 Pilin"/>
    <property type="match status" value="1"/>
</dbReference>
<dbReference type="Pfam" id="PF07963">
    <property type="entry name" value="N_methyl"/>
    <property type="match status" value="1"/>
</dbReference>
<keyword evidence="1" id="KW-0472">Membrane</keyword>
<dbReference type="InterPro" id="IPR012902">
    <property type="entry name" value="N_methyl_site"/>
</dbReference>
<dbReference type="SUPFAM" id="SSF54523">
    <property type="entry name" value="Pili subunits"/>
    <property type="match status" value="1"/>
</dbReference>
<keyword evidence="1" id="KW-1133">Transmembrane helix</keyword>
<evidence type="ECO:0000256" key="1">
    <source>
        <dbReference type="SAM" id="Phobius"/>
    </source>
</evidence>
<keyword evidence="1" id="KW-0812">Transmembrane</keyword>
<evidence type="ECO:0000313" key="3">
    <source>
        <dbReference type="Proteomes" id="UP000176897"/>
    </source>
</evidence>
<organism evidence="2 3">
    <name type="scientific">Candidatus Uhrbacteria bacterium RIFCSPLOWO2_01_FULL_47_24</name>
    <dbReference type="NCBI Taxonomy" id="1802401"/>
    <lineage>
        <taxon>Bacteria</taxon>
        <taxon>Candidatus Uhriibacteriota</taxon>
    </lineage>
</organism>
<sequence length="235" mass="25253">MARVLENMNHESGIWNHGLRKNHNSLFIIHNSRKSAGFTLLELLVSISIFVIITTAVVINYRSGEQSAQLRLGAENLASTLRLLQTMAQSGKTVELCDTQDADGTPDQYANQVCTVGSGVNCDSACTQRVPTGGYGMSIVNGAVLLFADGNNNHVFDTGEELANVKTDFPQNIVIGVITETEDAQLAIVFLPPDAEILVNGAQAASNVYITAQHEKSGDNRTIVVRPASGRIDVK</sequence>
<gene>
    <name evidence="2" type="ORF">A3B21_02975</name>
</gene>
<reference evidence="2 3" key="1">
    <citation type="journal article" date="2016" name="Nat. Commun.">
        <title>Thousands of microbial genomes shed light on interconnected biogeochemical processes in an aquifer system.</title>
        <authorList>
            <person name="Anantharaman K."/>
            <person name="Brown C.T."/>
            <person name="Hug L.A."/>
            <person name="Sharon I."/>
            <person name="Castelle C.J."/>
            <person name="Probst A.J."/>
            <person name="Thomas B.C."/>
            <person name="Singh A."/>
            <person name="Wilkins M.J."/>
            <person name="Karaoz U."/>
            <person name="Brodie E.L."/>
            <person name="Williams K.H."/>
            <person name="Hubbard S.S."/>
            <person name="Banfield J.F."/>
        </authorList>
    </citation>
    <scope>NUCLEOTIDE SEQUENCE [LARGE SCALE GENOMIC DNA]</scope>
</reference>
<accession>A0A1F7UU46</accession>
<dbReference type="STRING" id="1802401.A3B21_02975"/>
<comment type="caution">
    <text evidence="2">The sequence shown here is derived from an EMBL/GenBank/DDBJ whole genome shotgun (WGS) entry which is preliminary data.</text>
</comment>
<protein>
    <recommendedName>
        <fullName evidence="4">General secretion pathway GspH domain-containing protein</fullName>
    </recommendedName>
</protein>
<name>A0A1F7UU46_9BACT</name>
<dbReference type="Proteomes" id="UP000176897">
    <property type="component" value="Unassembled WGS sequence"/>
</dbReference>
<dbReference type="NCBIfam" id="TIGR02532">
    <property type="entry name" value="IV_pilin_GFxxxE"/>
    <property type="match status" value="1"/>
</dbReference>
<dbReference type="EMBL" id="MGEJ01000009">
    <property type="protein sequence ID" value="OGL81228.1"/>
    <property type="molecule type" value="Genomic_DNA"/>
</dbReference>